<evidence type="ECO:0000256" key="1">
    <source>
        <dbReference type="ARBA" id="ARBA00022574"/>
    </source>
</evidence>
<evidence type="ECO:0000256" key="3">
    <source>
        <dbReference type="PROSITE-ProRule" id="PRU00221"/>
    </source>
</evidence>
<dbReference type="SUPFAM" id="SSF50978">
    <property type="entry name" value="WD40 repeat-like"/>
    <property type="match status" value="1"/>
</dbReference>
<dbReference type="InterPro" id="IPR001680">
    <property type="entry name" value="WD40_rpt"/>
</dbReference>
<dbReference type="PANTHER" id="PTHR22847:SF637">
    <property type="entry name" value="WD REPEAT DOMAIN 5B"/>
    <property type="match status" value="1"/>
</dbReference>
<evidence type="ECO:0000313" key="6">
    <source>
        <dbReference type="Proteomes" id="UP000521872"/>
    </source>
</evidence>
<dbReference type="PROSITE" id="PS50082">
    <property type="entry name" value="WD_REPEATS_2"/>
    <property type="match status" value="1"/>
</dbReference>
<proteinExistence type="predicted"/>
<feature type="compositionally biased region" description="Low complexity" evidence="4">
    <location>
        <begin position="554"/>
        <end position="566"/>
    </location>
</feature>
<gene>
    <name evidence="5" type="ORF">D9613_003299</name>
</gene>
<feature type="compositionally biased region" description="Basic and acidic residues" evidence="4">
    <location>
        <begin position="386"/>
        <end position="398"/>
    </location>
</feature>
<dbReference type="SMART" id="SM00320">
    <property type="entry name" value="WD40"/>
    <property type="match status" value="4"/>
</dbReference>
<keyword evidence="2" id="KW-0677">Repeat</keyword>
<dbReference type="InterPro" id="IPR015943">
    <property type="entry name" value="WD40/YVTN_repeat-like_dom_sf"/>
</dbReference>
<dbReference type="Pfam" id="PF00400">
    <property type="entry name" value="WD40"/>
    <property type="match status" value="1"/>
</dbReference>
<feature type="compositionally biased region" description="Basic and acidic residues" evidence="4">
    <location>
        <begin position="800"/>
        <end position="829"/>
    </location>
</feature>
<dbReference type="Gene3D" id="2.130.10.10">
    <property type="entry name" value="YVTN repeat-like/Quinoprotein amine dehydrogenase"/>
    <property type="match status" value="1"/>
</dbReference>
<dbReference type="EMBL" id="JAACJL010000044">
    <property type="protein sequence ID" value="KAF4614509.1"/>
    <property type="molecule type" value="Genomic_DNA"/>
</dbReference>
<feature type="compositionally biased region" description="Low complexity" evidence="4">
    <location>
        <begin position="235"/>
        <end position="254"/>
    </location>
</feature>
<dbReference type="GO" id="GO:0048188">
    <property type="term" value="C:Set1C/COMPASS complex"/>
    <property type="evidence" value="ECO:0007669"/>
    <property type="project" value="TreeGrafter"/>
</dbReference>
<feature type="compositionally biased region" description="Basic and acidic residues" evidence="4">
    <location>
        <begin position="647"/>
        <end position="657"/>
    </location>
</feature>
<feature type="compositionally biased region" description="Basic and acidic residues" evidence="4">
    <location>
        <begin position="224"/>
        <end position="234"/>
    </location>
</feature>
<feature type="compositionally biased region" description="Low complexity" evidence="4">
    <location>
        <begin position="606"/>
        <end position="618"/>
    </location>
</feature>
<feature type="compositionally biased region" description="Pro residues" evidence="4">
    <location>
        <begin position="587"/>
        <end position="605"/>
    </location>
</feature>
<organism evidence="5 6">
    <name type="scientific">Agrocybe pediades</name>
    <dbReference type="NCBI Taxonomy" id="84607"/>
    <lineage>
        <taxon>Eukaryota</taxon>
        <taxon>Fungi</taxon>
        <taxon>Dikarya</taxon>
        <taxon>Basidiomycota</taxon>
        <taxon>Agaricomycotina</taxon>
        <taxon>Agaricomycetes</taxon>
        <taxon>Agaricomycetidae</taxon>
        <taxon>Agaricales</taxon>
        <taxon>Agaricineae</taxon>
        <taxon>Strophariaceae</taxon>
        <taxon>Agrocybe</taxon>
    </lineage>
</organism>
<reference evidence="5 6" key="1">
    <citation type="submission" date="2019-12" db="EMBL/GenBank/DDBJ databases">
        <authorList>
            <person name="Floudas D."/>
            <person name="Bentzer J."/>
            <person name="Ahren D."/>
            <person name="Johansson T."/>
            <person name="Persson P."/>
            <person name="Tunlid A."/>
        </authorList>
    </citation>
    <scope>NUCLEOTIDE SEQUENCE [LARGE SCALE GENOMIC DNA]</scope>
    <source>
        <strain evidence="5 6">CBS 102.39</strain>
    </source>
</reference>
<protein>
    <submittedName>
        <fullName evidence="5">Uncharacterized protein</fullName>
    </submittedName>
</protein>
<name>A0A8H4QNV0_9AGAR</name>
<dbReference type="PANTHER" id="PTHR22847">
    <property type="entry name" value="WD40 REPEAT PROTEIN"/>
    <property type="match status" value="1"/>
</dbReference>
<keyword evidence="1 3" id="KW-0853">WD repeat</keyword>
<dbReference type="AlphaFoldDB" id="A0A8H4QNV0"/>
<feature type="region of interest" description="Disordered" evidence="4">
    <location>
        <begin position="775"/>
        <end position="856"/>
    </location>
</feature>
<feature type="compositionally biased region" description="Low complexity" evidence="4">
    <location>
        <begin position="830"/>
        <end position="845"/>
    </location>
</feature>
<feature type="region of interest" description="Disordered" evidence="4">
    <location>
        <begin position="191"/>
        <end position="697"/>
    </location>
</feature>
<keyword evidence="6" id="KW-1185">Reference proteome</keyword>
<feature type="compositionally biased region" description="Polar residues" evidence="4">
    <location>
        <begin position="407"/>
        <end position="440"/>
    </location>
</feature>
<feature type="compositionally biased region" description="Polar residues" evidence="4">
    <location>
        <begin position="663"/>
        <end position="680"/>
    </location>
</feature>
<feature type="compositionally biased region" description="Polar residues" evidence="4">
    <location>
        <begin position="461"/>
        <end position="477"/>
    </location>
</feature>
<feature type="repeat" description="WD" evidence="3">
    <location>
        <begin position="866"/>
        <end position="898"/>
    </location>
</feature>
<comment type="caution">
    <text evidence="5">The sequence shown here is derived from an EMBL/GenBank/DDBJ whole genome shotgun (WGS) entry which is preliminary data.</text>
</comment>
<dbReference type="GO" id="GO:0042393">
    <property type="term" value="F:histone binding"/>
    <property type="evidence" value="ECO:0007669"/>
    <property type="project" value="TreeGrafter"/>
</dbReference>
<evidence type="ECO:0000256" key="4">
    <source>
        <dbReference type="SAM" id="MobiDB-lite"/>
    </source>
</evidence>
<feature type="compositionally biased region" description="Acidic residues" evidence="4">
    <location>
        <begin position="106"/>
        <end position="117"/>
    </location>
</feature>
<evidence type="ECO:0000313" key="5">
    <source>
        <dbReference type="EMBL" id="KAF4614509.1"/>
    </source>
</evidence>
<dbReference type="InterPro" id="IPR036322">
    <property type="entry name" value="WD40_repeat_dom_sf"/>
</dbReference>
<accession>A0A8H4QNV0</accession>
<feature type="compositionally biased region" description="Low complexity" evidence="4">
    <location>
        <begin position="342"/>
        <end position="353"/>
    </location>
</feature>
<dbReference type="Proteomes" id="UP000521872">
    <property type="component" value="Unassembled WGS sequence"/>
</dbReference>
<feature type="region of interest" description="Disordered" evidence="4">
    <location>
        <begin position="104"/>
        <end position="147"/>
    </location>
</feature>
<evidence type="ECO:0000256" key="2">
    <source>
        <dbReference type="ARBA" id="ARBA00022737"/>
    </source>
</evidence>
<sequence>MDTPGASTSGRNKLDALAKFLGVKGSLRLVPQGSTPKPHVVIKRDFSKDAEEDSESSGVAHFSFIAGKKFTVSKGQPLLFAVASPEDRDGKKLLGDDNTFLLQATIEEEEEETDDEEGRPSKKRKKLTKRQQQLLETMPPKMRKSFAGKRTYDSYIERFSPTSLGFPGFPLPQANRVFVTAQVQTDAVEEVRPTAGTEHVPPSVANDDNVGKSPMQLPSPVSADHARENARVERSLSPMDLSSTSSTPAASPMPSARPPQETKVADVLHEANIPCSVPPAPAADQLQGLADNSVQPTRASPPSSPIPPRSIPDISKPKTPEQMVRVTRGMPEVVQPKTPGHAQAAAPAATSRASEIERPAVPTWGVEKDVREPTMAAPPSVPSPRPDFDGVRIKKEMLSSEEILSNAIASSSRSPTQPKTQSSREVTNISTGQQPKQTGYLTARALEKLPVPRSPPKQPMAMTNSMRGYTISSTARRNSPPPDPKAVAYIPQTSSHNPLGIRPSSGRPVPVTVNSFKPTKPVPIGPRSLVASGWGRNNNNGGGKKIGNQPVVRSLSSASSSSNGSSMPHLPPTNPASLSQLSRYVSPSPPPPPQANPPPPPPPPAVQSSSSNVTVQQTDAGFKWKPIPLVYGKNAKESVRGAGVPKKLMDESGDTKKQAVVPCTSSDPSPSLKRSLSSCQSEKEKNEQSGDEPASKKMKGLHPLMAQTFVKATAVTTAADTTATAVPSSTVSTPTTTTKTPTVLAAPANGIQASTSTSSVSSVSSPVVPSLKTSLPITHPLPPKPPTVHAVGSSYRPVQVKRERDRDWDLRDLRDRERERTPEPVETKRTSTAAATTSSSSNSNTKRSESNWPSTNCSAEYQLQGQAGEDLGVRSVCVSADGTLIAVACADRTLRIWENTSPAMEIARLSHNSALASVCWMYRDSAVMTLTVDGTISTWTRNGKEWKFTKLIVVPDVSGMAAKNEKPCLAYAKDQIAVSTQTGVKVWLVIDGIWRPQRDITRSGVTAIRFVQDGKALVGGCKDSVLWYCEVPNGALRVYAFLPKPIHSIDIHPSGTYLLVGVEDGLHLLTLKSNENTGKIEQSYKSEKALAQMGKRKGFPAVFATRGQAILYGMINDCALVWDRRKGSIVYGLKHPNGDHVLAAATYDGRPGVEGLMITGTKQGRLFWWPQPVAQANANTAAQSGSGSGTRM</sequence>